<organism evidence="1 2">
    <name type="scientific">Noviherbaspirillum suwonense</name>
    <dbReference type="NCBI Taxonomy" id="1224511"/>
    <lineage>
        <taxon>Bacteria</taxon>
        <taxon>Pseudomonadati</taxon>
        <taxon>Pseudomonadota</taxon>
        <taxon>Betaproteobacteria</taxon>
        <taxon>Burkholderiales</taxon>
        <taxon>Oxalobacteraceae</taxon>
        <taxon>Noviherbaspirillum</taxon>
    </lineage>
</organism>
<sequence length="102" mass="10763">MANQARKAWEAGSGTAQALPALRFLRFNDAAGCRLVCVSGVLLVTVAGVSADIELYPADSFVIPNGGLVLVEAVRESSVRVEKPAAFHRAWPGWTGRGALRA</sequence>
<protein>
    <submittedName>
        <fullName evidence="1">Uncharacterized protein</fullName>
    </submittedName>
</protein>
<dbReference type="Proteomes" id="UP001158049">
    <property type="component" value="Unassembled WGS sequence"/>
</dbReference>
<keyword evidence="2" id="KW-1185">Reference proteome</keyword>
<comment type="caution">
    <text evidence="1">The sequence shown here is derived from an EMBL/GenBank/DDBJ whole genome shotgun (WGS) entry which is preliminary data.</text>
</comment>
<reference evidence="1 2" key="1">
    <citation type="submission" date="2017-05" db="EMBL/GenBank/DDBJ databases">
        <authorList>
            <person name="Varghese N."/>
            <person name="Submissions S."/>
        </authorList>
    </citation>
    <scope>NUCLEOTIDE SEQUENCE [LARGE SCALE GENOMIC DNA]</scope>
    <source>
        <strain evidence="1 2">DSM 26001</strain>
    </source>
</reference>
<dbReference type="RefSeq" id="WP_283442775.1">
    <property type="nucleotide sequence ID" value="NZ_FXUL01000009.1"/>
</dbReference>
<name>A0ABY1Q9U5_9BURK</name>
<proteinExistence type="predicted"/>
<accession>A0ABY1Q9U5</accession>
<evidence type="ECO:0000313" key="1">
    <source>
        <dbReference type="EMBL" id="SMP63563.1"/>
    </source>
</evidence>
<evidence type="ECO:0000313" key="2">
    <source>
        <dbReference type="Proteomes" id="UP001158049"/>
    </source>
</evidence>
<gene>
    <name evidence="1" type="ORF">SAMN06295970_10999</name>
</gene>
<dbReference type="EMBL" id="FXUL01000009">
    <property type="protein sequence ID" value="SMP63563.1"/>
    <property type="molecule type" value="Genomic_DNA"/>
</dbReference>